<dbReference type="InterPro" id="IPR047057">
    <property type="entry name" value="MerR_fam"/>
</dbReference>
<feature type="region of interest" description="Disordered" evidence="3">
    <location>
        <begin position="183"/>
        <end position="206"/>
    </location>
</feature>
<proteinExistence type="predicted"/>
<comment type="caution">
    <text evidence="5">The sequence shown here is derived from an EMBL/GenBank/DDBJ whole genome shotgun (WGS) entry which is preliminary data.</text>
</comment>
<keyword evidence="6" id="KW-1185">Reference proteome</keyword>
<sequence>MAWSTSQLAELAGTTLKTVRHYHKIGLLEEPERSANGYKQYRVRHLIRLLRIRRLVDLGVPLAGIAAMEESDENAEQTLRELDAELAASIERQQRMRKDLAAVLGHRAMADLPAGFEANAADVSEANRAFLLLCSRVFGPSAMAALQELHSVPPTAVDADFDALTEDTGEDERQRLAERMVPEVHRQQRDFPSLTDPAAQSPHGPASAMSVVAQGLRELYNPAQLDVLKRVGALVKEKGADADV</sequence>
<name>A0ABS4Q3J0_9PSEU</name>
<dbReference type="RefSeq" id="WP_209668519.1">
    <property type="nucleotide sequence ID" value="NZ_JAGGMS010000001.1"/>
</dbReference>
<dbReference type="SUPFAM" id="SSF46955">
    <property type="entry name" value="Putative DNA-binding domain"/>
    <property type="match status" value="1"/>
</dbReference>
<evidence type="ECO:0000256" key="2">
    <source>
        <dbReference type="SAM" id="Coils"/>
    </source>
</evidence>
<evidence type="ECO:0000313" key="5">
    <source>
        <dbReference type="EMBL" id="MBP2185664.1"/>
    </source>
</evidence>
<accession>A0ABS4Q3J0</accession>
<protein>
    <submittedName>
        <fullName evidence="5">DNA-binding transcriptional MerR regulator</fullName>
    </submittedName>
</protein>
<evidence type="ECO:0000313" key="6">
    <source>
        <dbReference type="Proteomes" id="UP000741013"/>
    </source>
</evidence>
<keyword evidence="1 5" id="KW-0238">DNA-binding</keyword>
<dbReference type="PROSITE" id="PS50937">
    <property type="entry name" value="HTH_MERR_2"/>
    <property type="match status" value="1"/>
</dbReference>
<feature type="domain" description="HTH merR-type" evidence="4">
    <location>
        <begin position="2"/>
        <end position="71"/>
    </location>
</feature>
<organism evidence="5 6">
    <name type="scientific">Amycolatopsis magusensis</name>
    <dbReference type="NCBI Taxonomy" id="882444"/>
    <lineage>
        <taxon>Bacteria</taxon>
        <taxon>Bacillati</taxon>
        <taxon>Actinomycetota</taxon>
        <taxon>Actinomycetes</taxon>
        <taxon>Pseudonocardiales</taxon>
        <taxon>Pseudonocardiaceae</taxon>
        <taxon>Amycolatopsis</taxon>
    </lineage>
</organism>
<dbReference type="InterPro" id="IPR000551">
    <property type="entry name" value="MerR-type_HTH_dom"/>
</dbReference>
<evidence type="ECO:0000256" key="3">
    <source>
        <dbReference type="SAM" id="MobiDB-lite"/>
    </source>
</evidence>
<evidence type="ECO:0000256" key="1">
    <source>
        <dbReference type="ARBA" id="ARBA00023125"/>
    </source>
</evidence>
<dbReference type="EMBL" id="JAGGMS010000001">
    <property type="protein sequence ID" value="MBP2185664.1"/>
    <property type="molecule type" value="Genomic_DNA"/>
</dbReference>
<dbReference type="SMART" id="SM00422">
    <property type="entry name" value="HTH_MERR"/>
    <property type="match status" value="1"/>
</dbReference>
<dbReference type="GO" id="GO:0003677">
    <property type="term" value="F:DNA binding"/>
    <property type="evidence" value="ECO:0007669"/>
    <property type="project" value="UniProtKB-KW"/>
</dbReference>
<evidence type="ECO:0000259" key="4">
    <source>
        <dbReference type="PROSITE" id="PS50937"/>
    </source>
</evidence>
<dbReference type="InterPro" id="IPR009061">
    <property type="entry name" value="DNA-bd_dom_put_sf"/>
</dbReference>
<dbReference type="Proteomes" id="UP000741013">
    <property type="component" value="Unassembled WGS sequence"/>
</dbReference>
<dbReference type="Gene3D" id="1.10.1660.10">
    <property type="match status" value="1"/>
</dbReference>
<dbReference type="Pfam" id="PF13411">
    <property type="entry name" value="MerR_1"/>
    <property type="match status" value="1"/>
</dbReference>
<feature type="coiled-coil region" evidence="2">
    <location>
        <begin position="65"/>
        <end position="99"/>
    </location>
</feature>
<keyword evidence="2" id="KW-0175">Coiled coil</keyword>
<gene>
    <name evidence="5" type="ORF">JOM49_007190</name>
</gene>
<reference evidence="5 6" key="1">
    <citation type="submission" date="2021-03" db="EMBL/GenBank/DDBJ databases">
        <title>Sequencing the genomes of 1000 actinobacteria strains.</title>
        <authorList>
            <person name="Klenk H.-P."/>
        </authorList>
    </citation>
    <scope>NUCLEOTIDE SEQUENCE [LARGE SCALE GENOMIC DNA]</scope>
    <source>
        <strain evidence="5 6">DSM 45510</strain>
    </source>
</reference>
<dbReference type="PANTHER" id="PTHR30204:SF93">
    <property type="entry name" value="HTH MERR-TYPE DOMAIN-CONTAINING PROTEIN"/>
    <property type="match status" value="1"/>
</dbReference>
<dbReference type="PANTHER" id="PTHR30204">
    <property type="entry name" value="REDOX-CYCLING DRUG-SENSING TRANSCRIPTIONAL ACTIVATOR SOXR"/>
    <property type="match status" value="1"/>
</dbReference>